<comment type="caution">
    <text evidence="1">The sequence shown here is derived from an EMBL/GenBank/DDBJ whole genome shotgun (WGS) entry which is preliminary data.</text>
</comment>
<evidence type="ECO:0000313" key="2">
    <source>
        <dbReference type="Proteomes" id="UP001501495"/>
    </source>
</evidence>
<dbReference type="Gene3D" id="3.40.50.300">
    <property type="entry name" value="P-loop containing nucleotide triphosphate hydrolases"/>
    <property type="match status" value="1"/>
</dbReference>
<reference evidence="2" key="1">
    <citation type="journal article" date="2019" name="Int. J. Syst. Evol. Microbiol.">
        <title>The Global Catalogue of Microorganisms (GCM) 10K type strain sequencing project: providing services to taxonomists for standard genome sequencing and annotation.</title>
        <authorList>
            <consortium name="The Broad Institute Genomics Platform"/>
            <consortium name="The Broad Institute Genome Sequencing Center for Infectious Disease"/>
            <person name="Wu L."/>
            <person name="Ma J."/>
        </authorList>
    </citation>
    <scope>NUCLEOTIDE SEQUENCE [LARGE SCALE GENOMIC DNA]</scope>
    <source>
        <strain evidence="2">JCM 16703</strain>
    </source>
</reference>
<proteinExistence type="predicted"/>
<dbReference type="Proteomes" id="UP001501495">
    <property type="component" value="Unassembled WGS sequence"/>
</dbReference>
<organism evidence="1 2">
    <name type="scientific">Nocardioides fonticola</name>
    <dbReference type="NCBI Taxonomy" id="450363"/>
    <lineage>
        <taxon>Bacteria</taxon>
        <taxon>Bacillati</taxon>
        <taxon>Actinomycetota</taxon>
        <taxon>Actinomycetes</taxon>
        <taxon>Propionibacteriales</taxon>
        <taxon>Nocardioidaceae</taxon>
        <taxon>Nocardioides</taxon>
    </lineage>
</organism>
<evidence type="ECO:0008006" key="3">
    <source>
        <dbReference type="Google" id="ProtNLM"/>
    </source>
</evidence>
<keyword evidence="2" id="KW-1185">Reference proteome</keyword>
<dbReference type="SUPFAM" id="SSF52540">
    <property type="entry name" value="P-loop containing nucleoside triphosphate hydrolases"/>
    <property type="match status" value="1"/>
</dbReference>
<dbReference type="Pfam" id="PF13671">
    <property type="entry name" value="AAA_33"/>
    <property type="match status" value="1"/>
</dbReference>
<dbReference type="InterPro" id="IPR027417">
    <property type="entry name" value="P-loop_NTPase"/>
</dbReference>
<gene>
    <name evidence="1" type="ORF">GCM10022215_18140</name>
</gene>
<name>A0ABP7XHQ4_9ACTN</name>
<protein>
    <recommendedName>
        <fullName evidence="3">ATP-binding protein</fullName>
    </recommendedName>
</protein>
<dbReference type="RefSeq" id="WP_344733010.1">
    <property type="nucleotide sequence ID" value="NZ_BAAAZH010000012.1"/>
</dbReference>
<accession>A0ABP7XHQ4</accession>
<evidence type="ECO:0000313" key="1">
    <source>
        <dbReference type="EMBL" id="GAA4117459.1"/>
    </source>
</evidence>
<dbReference type="EMBL" id="BAAAZH010000012">
    <property type="protein sequence ID" value="GAA4117459.1"/>
    <property type="molecule type" value="Genomic_DNA"/>
</dbReference>
<sequence length="147" mass="15822">MTRSRIVVVTGPPCAGKSTHVRRHATPDDVVVDLDELARALGHPESHVDPLAPPTPAADLARSLRADLIRRATAGALARRGTVWIVDARPSPTSLAIYRRVGAVVVALDAPPAELRRRAVEAGRPEWTLDRIAAWDQPTPPAASVFR</sequence>